<reference evidence="2 3" key="1">
    <citation type="submission" date="2016-11" db="EMBL/GenBank/DDBJ databases">
        <authorList>
            <person name="Jaros S."/>
            <person name="Januszkiewicz K."/>
            <person name="Wedrychowicz H."/>
        </authorList>
    </citation>
    <scope>NUCLEOTIDE SEQUENCE [LARGE SCALE GENOMIC DNA]</scope>
    <source>
        <strain evidence="2 3">DSM 46144</strain>
    </source>
</reference>
<dbReference type="GO" id="GO:0003700">
    <property type="term" value="F:DNA-binding transcription factor activity"/>
    <property type="evidence" value="ECO:0007669"/>
    <property type="project" value="TreeGrafter"/>
</dbReference>
<evidence type="ECO:0000256" key="1">
    <source>
        <dbReference type="ARBA" id="ARBA00023125"/>
    </source>
</evidence>
<proteinExistence type="predicted"/>
<dbReference type="SUPFAM" id="SSF46785">
    <property type="entry name" value="Winged helix' DNA-binding domain"/>
    <property type="match status" value="1"/>
</dbReference>
<keyword evidence="3" id="KW-1185">Reference proteome</keyword>
<sequence length="170" mass="17990">MHSVGGECDLGSPDRHYRKVQISARAEYAVRALLALAANDPTTSTAQALADEQGLPRKFLEAILSDLRRGGLVRSQRGAEGGYRLARPADAIAIGEVLRVVDGPLAGVRGERPEAAVYNGAAQNLQTVWVAVRAAVRNVLDEVTLADVLSGNFPSHVSEMVAAPGAWAPR</sequence>
<dbReference type="GO" id="GO:0003677">
    <property type="term" value="F:DNA binding"/>
    <property type="evidence" value="ECO:0007669"/>
    <property type="project" value="UniProtKB-KW"/>
</dbReference>
<dbReference type="Proteomes" id="UP000184440">
    <property type="component" value="Unassembled WGS sequence"/>
</dbReference>
<dbReference type="Pfam" id="PF02082">
    <property type="entry name" value="Rrf2"/>
    <property type="match status" value="1"/>
</dbReference>
<dbReference type="InterPro" id="IPR036388">
    <property type="entry name" value="WH-like_DNA-bd_sf"/>
</dbReference>
<dbReference type="InterPro" id="IPR030489">
    <property type="entry name" value="TR_Rrf2-type_CS"/>
</dbReference>
<evidence type="ECO:0000313" key="2">
    <source>
        <dbReference type="EMBL" id="SHN05209.1"/>
    </source>
</evidence>
<dbReference type="PROSITE" id="PS01332">
    <property type="entry name" value="HTH_RRF2_1"/>
    <property type="match status" value="1"/>
</dbReference>
<dbReference type="NCBIfam" id="TIGR00738">
    <property type="entry name" value="rrf2_super"/>
    <property type="match status" value="1"/>
</dbReference>
<dbReference type="PANTHER" id="PTHR33221:SF5">
    <property type="entry name" value="HTH-TYPE TRANSCRIPTIONAL REGULATOR ISCR"/>
    <property type="match status" value="1"/>
</dbReference>
<protein>
    <submittedName>
        <fullName evidence="2">Transcriptional regulator, BadM/Rrf2 family</fullName>
    </submittedName>
</protein>
<keyword evidence="1" id="KW-0238">DNA-binding</keyword>
<dbReference type="PROSITE" id="PS51197">
    <property type="entry name" value="HTH_RRF2_2"/>
    <property type="match status" value="1"/>
</dbReference>
<dbReference type="EMBL" id="FRCS01000002">
    <property type="protein sequence ID" value="SHN05209.1"/>
    <property type="molecule type" value="Genomic_DNA"/>
</dbReference>
<dbReference type="Gene3D" id="1.10.10.10">
    <property type="entry name" value="Winged helix-like DNA-binding domain superfamily/Winged helix DNA-binding domain"/>
    <property type="match status" value="1"/>
</dbReference>
<dbReference type="InterPro" id="IPR000944">
    <property type="entry name" value="Tscrpt_reg_Rrf2"/>
</dbReference>
<dbReference type="InterPro" id="IPR036390">
    <property type="entry name" value="WH_DNA-bd_sf"/>
</dbReference>
<name>A0A1M7NN39_9ACTN</name>
<dbReference type="GO" id="GO:0005829">
    <property type="term" value="C:cytosol"/>
    <property type="evidence" value="ECO:0007669"/>
    <property type="project" value="TreeGrafter"/>
</dbReference>
<evidence type="ECO:0000313" key="3">
    <source>
        <dbReference type="Proteomes" id="UP000184440"/>
    </source>
</evidence>
<dbReference type="AlphaFoldDB" id="A0A1M7NN39"/>
<gene>
    <name evidence="2" type="ORF">SAMN05443668_102731</name>
</gene>
<organism evidence="2 3">
    <name type="scientific">Cryptosporangium aurantiacum</name>
    <dbReference type="NCBI Taxonomy" id="134849"/>
    <lineage>
        <taxon>Bacteria</taxon>
        <taxon>Bacillati</taxon>
        <taxon>Actinomycetota</taxon>
        <taxon>Actinomycetes</taxon>
        <taxon>Cryptosporangiales</taxon>
        <taxon>Cryptosporangiaceae</taxon>
        <taxon>Cryptosporangium</taxon>
    </lineage>
</organism>
<dbReference type="STRING" id="134849.SAMN05443668_102731"/>
<dbReference type="PANTHER" id="PTHR33221">
    <property type="entry name" value="WINGED HELIX-TURN-HELIX TRANSCRIPTIONAL REGULATOR, RRF2 FAMILY"/>
    <property type="match status" value="1"/>
</dbReference>
<accession>A0A1M7NN39</accession>